<reference evidence="1 2" key="1">
    <citation type="submission" date="2023-07" db="EMBL/GenBank/DDBJ databases">
        <title>Sorghum-associated microbial communities from plants grown in Nebraska, USA.</title>
        <authorList>
            <person name="Schachtman D."/>
        </authorList>
    </citation>
    <scope>NUCLEOTIDE SEQUENCE [LARGE SCALE GENOMIC DNA]</scope>
    <source>
        <strain evidence="1 2">CC60</strain>
    </source>
</reference>
<proteinExistence type="predicted"/>
<organism evidence="1 2">
    <name type="scientific">Luteibacter jiangsuensis</name>
    <dbReference type="NCBI Taxonomy" id="637577"/>
    <lineage>
        <taxon>Bacteria</taxon>
        <taxon>Pseudomonadati</taxon>
        <taxon>Pseudomonadota</taxon>
        <taxon>Gammaproteobacteria</taxon>
        <taxon>Lysobacterales</taxon>
        <taxon>Rhodanobacteraceae</taxon>
        <taxon>Luteibacter</taxon>
    </lineage>
</organism>
<dbReference type="Proteomes" id="UP001237737">
    <property type="component" value="Unassembled WGS sequence"/>
</dbReference>
<evidence type="ECO:0000313" key="1">
    <source>
        <dbReference type="EMBL" id="MDQ0008924.1"/>
    </source>
</evidence>
<dbReference type="EMBL" id="JAUSSK010000002">
    <property type="protein sequence ID" value="MDQ0008924.1"/>
    <property type="molecule type" value="Genomic_DNA"/>
</dbReference>
<evidence type="ECO:0000313" key="2">
    <source>
        <dbReference type="Proteomes" id="UP001237737"/>
    </source>
</evidence>
<name>A0ABT9SVA2_9GAMM</name>
<keyword evidence="2" id="KW-1185">Reference proteome</keyword>
<gene>
    <name evidence="1" type="ORF">J2T07_001101</name>
</gene>
<comment type="caution">
    <text evidence="1">The sequence shown here is derived from an EMBL/GenBank/DDBJ whole genome shotgun (WGS) entry which is preliminary data.</text>
</comment>
<protein>
    <submittedName>
        <fullName evidence="1">Uncharacterized protein</fullName>
    </submittedName>
</protein>
<sequence length="67" mass="7230">MNLWEPTLSAIPRQRARLRQAPIAAEAAPTRVAAPAMEESAAMNLWEPTLSAIPRAAGQVAASTHRR</sequence>
<accession>A0ABT9SVA2</accession>